<protein>
    <submittedName>
        <fullName evidence="1">BZ3500_MvSof-1268-A1-R1_Chr9g10670 protein</fullName>
    </submittedName>
</protein>
<sequence>MLLFDRQPRLDPTVLLVTCLRHPPSPPPQRFGISWTFLVRHPAVRDVMTGIVEDRHKEKVLGATCLTTYKYFSFPPLLLGPEVARWCRHDRCPRCQQLLQLATRQPGPDRSDEG</sequence>
<accession>A0A2X0K9X3</accession>
<proteinExistence type="predicted"/>
<dbReference type="Proteomes" id="UP000249723">
    <property type="component" value="Unassembled WGS sequence"/>
</dbReference>
<evidence type="ECO:0000313" key="1">
    <source>
        <dbReference type="EMBL" id="SDA00491.1"/>
    </source>
</evidence>
<organism evidence="1 2">
    <name type="scientific">Microbotryum saponariae</name>
    <dbReference type="NCBI Taxonomy" id="289078"/>
    <lineage>
        <taxon>Eukaryota</taxon>
        <taxon>Fungi</taxon>
        <taxon>Dikarya</taxon>
        <taxon>Basidiomycota</taxon>
        <taxon>Pucciniomycotina</taxon>
        <taxon>Microbotryomycetes</taxon>
        <taxon>Microbotryales</taxon>
        <taxon>Microbotryaceae</taxon>
        <taxon>Microbotryum</taxon>
    </lineage>
</organism>
<dbReference type="EMBL" id="FMWP01000107">
    <property type="protein sequence ID" value="SDA00491.1"/>
    <property type="molecule type" value="Genomic_DNA"/>
</dbReference>
<keyword evidence="2" id="KW-1185">Reference proteome</keyword>
<name>A0A2X0K9X3_9BASI</name>
<gene>
    <name evidence="1" type="ORF">BZ3500_MVSOF-1268-A1-R1_CHR9G10670</name>
</gene>
<reference evidence="2" key="1">
    <citation type="submission" date="2016-10" db="EMBL/GenBank/DDBJ databases">
        <authorList>
            <person name="Jeantristanb JTB J.-T."/>
            <person name="Ricardo R."/>
        </authorList>
    </citation>
    <scope>NUCLEOTIDE SEQUENCE [LARGE SCALE GENOMIC DNA]</scope>
</reference>
<dbReference type="AlphaFoldDB" id="A0A2X0K9X3"/>
<evidence type="ECO:0000313" key="2">
    <source>
        <dbReference type="Proteomes" id="UP000249723"/>
    </source>
</evidence>